<comment type="caution">
    <text evidence="1">The sequence shown here is derived from an EMBL/GenBank/DDBJ whole genome shotgun (WGS) entry which is preliminary data.</text>
</comment>
<keyword evidence="2" id="KW-1185">Reference proteome</keyword>
<protein>
    <submittedName>
        <fullName evidence="1">DUF6492 family protein</fullName>
    </submittedName>
</protein>
<dbReference type="Pfam" id="PF20102">
    <property type="entry name" value="DUF6492"/>
    <property type="match status" value="1"/>
</dbReference>
<dbReference type="InterPro" id="IPR045499">
    <property type="entry name" value="DUF6492"/>
</dbReference>
<sequence>MSSLAVVTPTYGPDAELFALLHRSVLQYTSDDTVHHVIVPPSDRALFAGYAGPRCRVWTYPEILPRRVFQLPGVAMWANALRPWPPLRGWIMQQAVKMAVTALLESTVVLVADSDVVLVRPATPDMFLRDDQVCLFRVDAGVHEGMPDHVLWHRVARGLLGLPPAERLPLPDYVSSLACWDPAIVRGMQQRITEVAGRPWLDAFTSQLRISEFICYGVYVEESLRAQVPINNSLCHFMWDTTPLDEAAALAFADELPAEAVGMMISAKSHTPMEVRTAAIRRCAQVVESG</sequence>
<dbReference type="EMBL" id="JBHSPA010000096">
    <property type="protein sequence ID" value="MFC5833680.1"/>
    <property type="molecule type" value="Genomic_DNA"/>
</dbReference>
<gene>
    <name evidence="1" type="ORF">ACFPZ3_58395</name>
</gene>
<dbReference type="RefSeq" id="WP_379523102.1">
    <property type="nucleotide sequence ID" value="NZ_JBHSPA010000096.1"/>
</dbReference>
<name>A0ABW1D9G0_9ACTN</name>
<evidence type="ECO:0000313" key="2">
    <source>
        <dbReference type="Proteomes" id="UP001596058"/>
    </source>
</evidence>
<dbReference type="Proteomes" id="UP001596058">
    <property type="component" value="Unassembled WGS sequence"/>
</dbReference>
<proteinExistence type="predicted"/>
<accession>A0ABW1D9G0</accession>
<evidence type="ECO:0000313" key="1">
    <source>
        <dbReference type="EMBL" id="MFC5833680.1"/>
    </source>
</evidence>
<organism evidence="1 2">
    <name type="scientific">Nonomuraea insulae</name>
    <dbReference type="NCBI Taxonomy" id="1616787"/>
    <lineage>
        <taxon>Bacteria</taxon>
        <taxon>Bacillati</taxon>
        <taxon>Actinomycetota</taxon>
        <taxon>Actinomycetes</taxon>
        <taxon>Streptosporangiales</taxon>
        <taxon>Streptosporangiaceae</taxon>
        <taxon>Nonomuraea</taxon>
    </lineage>
</organism>
<reference evidence="2" key="1">
    <citation type="journal article" date="2019" name="Int. J. Syst. Evol. Microbiol.">
        <title>The Global Catalogue of Microorganisms (GCM) 10K type strain sequencing project: providing services to taxonomists for standard genome sequencing and annotation.</title>
        <authorList>
            <consortium name="The Broad Institute Genomics Platform"/>
            <consortium name="The Broad Institute Genome Sequencing Center for Infectious Disease"/>
            <person name="Wu L."/>
            <person name="Ma J."/>
        </authorList>
    </citation>
    <scope>NUCLEOTIDE SEQUENCE [LARGE SCALE GENOMIC DNA]</scope>
    <source>
        <strain evidence="2">CCUG 53903</strain>
    </source>
</reference>